<dbReference type="InterPro" id="IPR052925">
    <property type="entry name" value="Phage_Integrase-like_Recomb"/>
</dbReference>
<dbReference type="OrthoDB" id="5598396at2759"/>
<dbReference type="EMBL" id="NHYD01001286">
    <property type="protein sequence ID" value="PPQ91592.1"/>
    <property type="molecule type" value="Genomic_DNA"/>
</dbReference>
<gene>
    <name evidence="2" type="ORF">CVT25_012779</name>
</gene>
<dbReference type="SUPFAM" id="SSF56349">
    <property type="entry name" value="DNA breaking-rejoining enzymes"/>
    <property type="match status" value="1"/>
</dbReference>
<dbReference type="InterPro" id="IPR013762">
    <property type="entry name" value="Integrase-like_cat_sf"/>
</dbReference>
<keyword evidence="1" id="KW-0233">DNA recombination</keyword>
<dbReference type="AlphaFoldDB" id="A0A409XLF1"/>
<comment type="caution">
    <text evidence="2">The sequence shown here is derived from an EMBL/GenBank/DDBJ whole genome shotgun (WGS) entry which is preliminary data.</text>
</comment>
<evidence type="ECO:0000313" key="3">
    <source>
        <dbReference type="Proteomes" id="UP000283269"/>
    </source>
</evidence>
<evidence type="ECO:0000256" key="1">
    <source>
        <dbReference type="ARBA" id="ARBA00023172"/>
    </source>
</evidence>
<dbReference type="PANTHER" id="PTHR34605">
    <property type="entry name" value="PHAGE_INTEGRASE DOMAIN-CONTAINING PROTEIN"/>
    <property type="match status" value="1"/>
</dbReference>
<dbReference type="Proteomes" id="UP000283269">
    <property type="component" value="Unassembled WGS sequence"/>
</dbReference>
<evidence type="ECO:0000313" key="2">
    <source>
        <dbReference type="EMBL" id="PPQ91592.1"/>
    </source>
</evidence>
<evidence type="ECO:0008006" key="4">
    <source>
        <dbReference type="Google" id="ProtNLM"/>
    </source>
</evidence>
<keyword evidence="3" id="KW-1185">Reference proteome</keyword>
<dbReference type="STRING" id="93625.A0A409XLF1"/>
<dbReference type="InterPro" id="IPR011010">
    <property type="entry name" value="DNA_brk_join_enz"/>
</dbReference>
<dbReference type="GO" id="GO:0006310">
    <property type="term" value="P:DNA recombination"/>
    <property type="evidence" value="ECO:0007669"/>
    <property type="project" value="UniProtKB-KW"/>
</dbReference>
<dbReference type="GO" id="GO:0015074">
    <property type="term" value="P:DNA integration"/>
    <property type="evidence" value="ECO:0007669"/>
    <property type="project" value="InterPro"/>
</dbReference>
<dbReference type="PANTHER" id="PTHR34605:SF3">
    <property type="entry name" value="P CELL-TYPE AGGLUTINATION PROTEIN MAP4-LIKE-RELATED"/>
    <property type="match status" value="1"/>
</dbReference>
<sequence>MDQLGLKHLPTATSLSQQFLPQNLRRAQPLQKHQNLSWAINHIDNSTGVHILKAREWHPSLADITGYCDACPQGMGFWFPSSREGFYSPTPADSHSSIIFYFEALCVFSALHHLAQSAPYGSKIVLYTDNMNTVAIFNSLACLPQFNHLLKGAVDILLVNDLQLRVLHVPGENNIIADALQPHRPIWSKQKLIHERALALGEAIDMSMSKSYGSALNSYLSFVHSHNIPVEPTADTLSLYATYMSHFINPRSVNCYLSGICQQLEPHFPNIRDARSATVVKRTLIGCKRLRGSATKRKLPLTLVDLQRVIDTLDSSFLHNDKLFLAMLLTGFFGLLRLGELALPDDESIRDWRKVAKRGSVSLTMEHYEFLLPAHKADRFFEGNKVVIQARQYQHNPLIHFKSYILSRDHLHGDAPPLWLRENGLIPTRSFFINRLRRFFGRSIAGQSMRAGGATSLAEHGVPPSWIQAMGRWSSDAFHIYIRKNPAIIQGLLYGRSANSTMS</sequence>
<reference evidence="2 3" key="1">
    <citation type="journal article" date="2018" name="Evol. Lett.">
        <title>Horizontal gene cluster transfer increased hallucinogenic mushroom diversity.</title>
        <authorList>
            <person name="Reynolds H.T."/>
            <person name="Vijayakumar V."/>
            <person name="Gluck-Thaler E."/>
            <person name="Korotkin H.B."/>
            <person name="Matheny P.B."/>
            <person name="Slot J.C."/>
        </authorList>
    </citation>
    <scope>NUCLEOTIDE SEQUENCE [LARGE SCALE GENOMIC DNA]</scope>
    <source>
        <strain evidence="2 3">2631</strain>
    </source>
</reference>
<dbReference type="InParanoid" id="A0A409XLF1"/>
<name>A0A409XLF1_PSICY</name>
<accession>A0A409XLF1</accession>
<proteinExistence type="predicted"/>
<dbReference type="Gene3D" id="1.10.443.10">
    <property type="entry name" value="Intergrase catalytic core"/>
    <property type="match status" value="1"/>
</dbReference>
<dbReference type="GO" id="GO:0003677">
    <property type="term" value="F:DNA binding"/>
    <property type="evidence" value="ECO:0007669"/>
    <property type="project" value="InterPro"/>
</dbReference>
<organism evidence="2 3">
    <name type="scientific">Psilocybe cyanescens</name>
    <dbReference type="NCBI Taxonomy" id="93625"/>
    <lineage>
        <taxon>Eukaryota</taxon>
        <taxon>Fungi</taxon>
        <taxon>Dikarya</taxon>
        <taxon>Basidiomycota</taxon>
        <taxon>Agaricomycotina</taxon>
        <taxon>Agaricomycetes</taxon>
        <taxon>Agaricomycetidae</taxon>
        <taxon>Agaricales</taxon>
        <taxon>Agaricineae</taxon>
        <taxon>Strophariaceae</taxon>
        <taxon>Psilocybe</taxon>
    </lineage>
</organism>
<protein>
    <recommendedName>
        <fullName evidence="4">Tyr recombinase domain-containing protein</fullName>
    </recommendedName>
</protein>